<protein>
    <recommendedName>
        <fullName evidence="3">DNA primase</fullName>
    </recommendedName>
</protein>
<organism evidence="1 2">
    <name type="scientific">Halobacillus amylolyticus</name>
    <dbReference type="NCBI Taxonomy" id="2932259"/>
    <lineage>
        <taxon>Bacteria</taxon>
        <taxon>Bacillati</taxon>
        <taxon>Bacillota</taxon>
        <taxon>Bacilli</taxon>
        <taxon>Bacillales</taxon>
        <taxon>Bacillaceae</taxon>
        <taxon>Halobacillus</taxon>
    </lineage>
</organism>
<accession>A0ABY4HCK9</accession>
<sequence>METHYNDQITRMYDQDVSKQMTINEKELVVGYNEYFNKTVPLNSEDHSNEIFKFSTDEKAQIIDLLHDYQNGHLNTELDTETRFADILSGSASIQHFFIAECLETKDFDADTQSKLEDILSSYDDRHQEYTSFNDTRQVTSLSNMIQATQNIVENSLKQADYDEREKLQEMNRLQNQRKRKGIR</sequence>
<gene>
    <name evidence="1" type="ORF">MUO15_03720</name>
</gene>
<evidence type="ECO:0000313" key="1">
    <source>
        <dbReference type="EMBL" id="UOR12641.1"/>
    </source>
</evidence>
<dbReference type="Proteomes" id="UP000830326">
    <property type="component" value="Chromosome"/>
</dbReference>
<dbReference type="EMBL" id="CP095075">
    <property type="protein sequence ID" value="UOR12641.1"/>
    <property type="molecule type" value="Genomic_DNA"/>
</dbReference>
<reference evidence="1" key="1">
    <citation type="submission" date="2022-04" db="EMBL/GenBank/DDBJ databases">
        <title>Halobacillus sp. isolated from saltern.</title>
        <authorList>
            <person name="Won M."/>
            <person name="Lee C.-M."/>
            <person name="Woen H.-Y."/>
            <person name="Kwon S.-W."/>
        </authorList>
    </citation>
    <scope>NUCLEOTIDE SEQUENCE</scope>
    <source>
        <strain evidence="1">SSHM10-5</strain>
    </source>
</reference>
<proteinExistence type="predicted"/>
<dbReference type="RefSeq" id="WP_245033539.1">
    <property type="nucleotide sequence ID" value="NZ_CP095075.1"/>
</dbReference>
<evidence type="ECO:0008006" key="3">
    <source>
        <dbReference type="Google" id="ProtNLM"/>
    </source>
</evidence>
<evidence type="ECO:0000313" key="2">
    <source>
        <dbReference type="Proteomes" id="UP000830326"/>
    </source>
</evidence>
<name>A0ABY4HCK9_9BACI</name>
<keyword evidence="2" id="KW-1185">Reference proteome</keyword>